<keyword evidence="2" id="KW-0547">Nucleotide-binding</keyword>
<dbReference type="Gene3D" id="3.30.450.90">
    <property type="match status" value="1"/>
</dbReference>
<dbReference type="InterPro" id="IPR001482">
    <property type="entry name" value="T2SS/T4SS_dom"/>
</dbReference>
<dbReference type="Pfam" id="PF11898">
    <property type="entry name" value="DUF3418"/>
    <property type="match status" value="1"/>
</dbReference>
<comment type="caution">
    <text evidence="8">The sequence shown here is derived from an EMBL/GenBank/DDBJ whole genome shotgun (WGS) entry which is preliminary data.</text>
</comment>
<dbReference type="InterPro" id="IPR001650">
    <property type="entry name" value="Helicase_C-like"/>
</dbReference>
<evidence type="ECO:0000256" key="5">
    <source>
        <dbReference type="ARBA" id="ARBA00022840"/>
    </source>
</evidence>
<dbReference type="SUPFAM" id="SSF160246">
    <property type="entry name" value="EspE N-terminal domain-like"/>
    <property type="match status" value="1"/>
</dbReference>
<feature type="domain" description="Helicase C-terminal" evidence="7">
    <location>
        <begin position="521"/>
        <end position="698"/>
    </location>
</feature>
<dbReference type="CDD" id="cd18791">
    <property type="entry name" value="SF2_C_RHA"/>
    <property type="match status" value="1"/>
</dbReference>
<dbReference type="SMART" id="SM00490">
    <property type="entry name" value="HELICc"/>
    <property type="match status" value="1"/>
</dbReference>
<dbReference type="PANTHER" id="PTHR18934:SF99">
    <property type="entry name" value="ATP-DEPENDENT RNA HELICASE DHX37-RELATED"/>
    <property type="match status" value="1"/>
</dbReference>
<evidence type="ECO:0000256" key="4">
    <source>
        <dbReference type="ARBA" id="ARBA00022806"/>
    </source>
</evidence>
<dbReference type="InterPro" id="IPR007831">
    <property type="entry name" value="T2SS_GspE_N"/>
</dbReference>
<reference evidence="8 9" key="1">
    <citation type="submission" date="2015-09" db="EMBL/GenBank/DDBJ databases">
        <title>Genome announcement of multiple Pseudomonas syringae strains.</title>
        <authorList>
            <person name="Thakur S."/>
            <person name="Wang P.W."/>
            <person name="Gong Y."/>
            <person name="Weir B.S."/>
            <person name="Guttman D.S."/>
        </authorList>
    </citation>
    <scope>NUCLEOTIDE SEQUENCE [LARGE SCALE GENOMIC DNA]</scope>
    <source>
        <strain evidence="8 9">ICMP4455</strain>
    </source>
</reference>
<dbReference type="Proteomes" id="UP000050490">
    <property type="component" value="Unassembled WGS sequence"/>
</dbReference>
<dbReference type="FunFam" id="3.30.450.90:FF:000001">
    <property type="entry name" value="Type II secretion system ATPase GspE"/>
    <property type="match status" value="1"/>
</dbReference>
<dbReference type="Gene3D" id="3.40.50.300">
    <property type="entry name" value="P-loop containing nucleotide triphosphate hydrolases"/>
    <property type="match status" value="2"/>
</dbReference>
<dbReference type="InterPro" id="IPR048333">
    <property type="entry name" value="HA2_WH"/>
</dbReference>
<evidence type="ECO:0000256" key="2">
    <source>
        <dbReference type="ARBA" id="ARBA00022741"/>
    </source>
</evidence>
<gene>
    <name evidence="8" type="ORF">ALO70_05015</name>
</gene>
<keyword evidence="3" id="KW-0378">Hydrolase</keyword>
<dbReference type="InterPro" id="IPR014001">
    <property type="entry name" value="Helicase_ATP-bd"/>
</dbReference>
<dbReference type="PATRIC" id="fig|129137.4.peg.2492"/>
<dbReference type="InterPro" id="IPR024590">
    <property type="entry name" value="HrpA_C"/>
</dbReference>
<dbReference type="PANTHER" id="PTHR18934">
    <property type="entry name" value="ATP-DEPENDENT RNA HELICASE"/>
    <property type="match status" value="1"/>
</dbReference>
<proteinExistence type="inferred from homology"/>
<sequence length="1550" mass="174596">MSLRSSKMPSFMPPVPVDVSRLLIPDAAQVCAWLTEHAGLKMADLERAQRLQQESEGTELLGLLTRLGLVSEFELARAWAALLQAPLLLADAVPPLLDPLPPLTERFMRHYQVVPVGWSDQGLQVLSANPGTLYPFQAIAYACEVPVRLSIGPRNEVETLIERYYGQGRSAMGTLIENLDEEGGSLEDIEHLKDLASEAPVIRLVNLILQRAVEQRASDIHIEPFESQLKVRYRIDGVLHEAEAPPSSSSAAVISRVKIMARLDIAERRLPQDGRIMLRIQGKELDLRVSTVPTSFGESVVMRLLDRQTINFDFPSLGFDGERLDEFLDVLERPHGILLVTGPTGSGKTTQLPKICLEIGRGQHGLIGHTQPRRIAARSVASRVADELGTPLGALVGYQVRFEDQSDSNTLIKLMTDGILLAETQHDRFLERYDTIIVDEAHERSLNIDFLLGYLKTLLPRRPDLKVIITSATIDLQRFSEHFNDAPVIEVSGRTFPVDLWYRPLTSEQDEEGNSVEEDLTVDQAILATLDELASFERSARKSPGDVLVFLPGEREIRDAAEVLRKAQLRHTEILPLYARLSPAEQQRIFQSHPGRRVVLATNVAETSLTVPGIRYVIDTGTARISRYSYRAKVQRLPIEAVSQASANQRKGRCGRVEPGLCVRLYSEEDFNGRPEFTDPEILRTNLAAVILQMLHLRLGEITDFPFIEPPDGKAISDGFNLLQELSAVNRENQLTPLGRQLARLPVDPRMGRMLLEAAKQGSLQEVLIVASAMSVQDVRERPPERQQAADQAHAQWKDADSDFAGLVNLWRGFEEQRQTLTASPLRNWCRRNFLNYLRLREWRDSHRQLSLICRDLQLTVNKEPADYPKFHKAILSGLLSQIGQKADEGDYLGARQRRFWIHPSSGLGKKRPQWLMTAELVETTKLYARMVAKIDSDWIEPLAGHLIKKNHFEPHWEKKRGQVVAFEQITLFGLIVVGRRPVHYGPIDPVVSRELFIREGLVRGDILSRAKCLSANTRLLEQLDELEAKARRRDILADEDTLFSFYEARIPAEIHQTATFDSWYKTESQKNPQLLIMREEDVLAREASEVTAAQYPDTLHLGDLSLSLSYHFEPNHPRDGVTLRVPAPLLLSLPAERLEWLVPGLLETKSIALVRNLPKAVRKNFVPVPDFIKAALQRITFGEGSLLQALGRELLRMTGVRVSEEGWAEAAQQLEGHLKMNLEIVDGSGKFLGEGRDLAELTARFAEASQAALAVPQTAKSQQPVQAKAFAAVAQKTQQNIAGLSMTVYPALVEEGGAVKEGRFSTQAEAEYQHRRALQRLLLQQLAEPAKFLRNKLPGQTELALLHRELGRIDALIEDILLASLDSCVLEGEAELPRDGAGLLSLAERKRADWTEHAERLAKLTLEILKLWHGLQKRFKGKIDLSQAVALNDIKAQLSKLVYPGFVRETPAVWLKELPRYLKAIEMRLEKLPGQVQKDRVWSIELAGLWTQYQTRADKHAQEGKRDPELALYRWWMEEYRVSLFAQQLGTKMPVSDKRLSKQWSQVEG</sequence>
<dbReference type="FunFam" id="3.40.50.300:FF:001922">
    <property type="entry name" value="DEAH (Asp-Glu-Ala-His) box polypeptide 29"/>
    <property type="match status" value="1"/>
</dbReference>
<dbReference type="Pfam" id="PF07717">
    <property type="entry name" value="OB_NTP_bind"/>
    <property type="match status" value="1"/>
</dbReference>
<dbReference type="Pfam" id="PF21010">
    <property type="entry name" value="HA2_C"/>
    <property type="match status" value="1"/>
</dbReference>
<evidence type="ECO:0000313" key="8">
    <source>
        <dbReference type="EMBL" id="KPX29681.1"/>
    </source>
</evidence>
<dbReference type="Gene3D" id="1.20.120.1080">
    <property type="match status" value="1"/>
</dbReference>
<feature type="domain" description="Helicase ATP-binding" evidence="6">
    <location>
        <begin position="329"/>
        <end position="492"/>
    </location>
</feature>
<name>A0A0P9QEE1_PSEA0</name>
<keyword evidence="5" id="KW-0067">ATP-binding</keyword>
<dbReference type="FunFam" id="1.20.120.1080:FF:000005">
    <property type="entry name" value="ATP-dependent helicase HrpA"/>
    <property type="match status" value="1"/>
</dbReference>
<accession>A0A0P9QEE1</accession>
<dbReference type="Gene3D" id="1.10.40.70">
    <property type="match status" value="1"/>
</dbReference>
<evidence type="ECO:0000259" key="7">
    <source>
        <dbReference type="PROSITE" id="PS51194"/>
    </source>
</evidence>
<dbReference type="InterPro" id="IPR011709">
    <property type="entry name" value="DEAD-box_helicase_OB_fold"/>
</dbReference>
<dbReference type="GO" id="GO:0016787">
    <property type="term" value="F:hydrolase activity"/>
    <property type="evidence" value="ECO:0007669"/>
    <property type="project" value="UniProtKB-KW"/>
</dbReference>
<dbReference type="SMART" id="SM00382">
    <property type="entry name" value="AAA"/>
    <property type="match status" value="1"/>
</dbReference>
<dbReference type="PROSITE" id="PS51192">
    <property type="entry name" value="HELICASE_ATP_BIND_1"/>
    <property type="match status" value="1"/>
</dbReference>
<dbReference type="GO" id="GO:0003723">
    <property type="term" value="F:RNA binding"/>
    <property type="evidence" value="ECO:0007669"/>
    <property type="project" value="TreeGrafter"/>
</dbReference>
<dbReference type="SMART" id="SM00487">
    <property type="entry name" value="DEXDc"/>
    <property type="match status" value="1"/>
</dbReference>
<comment type="similarity">
    <text evidence="1">Belongs to the GSP E family.</text>
</comment>
<dbReference type="InterPro" id="IPR037257">
    <property type="entry name" value="T2SS_E_N_sf"/>
</dbReference>
<dbReference type="EMBL" id="LJQI01000197">
    <property type="protein sequence ID" value="KPX29681.1"/>
    <property type="molecule type" value="Genomic_DNA"/>
</dbReference>
<dbReference type="NCBIfam" id="NF008348">
    <property type="entry name" value="PRK11131.1"/>
    <property type="match status" value="1"/>
</dbReference>
<dbReference type="NCBIfam" id="TIGR01967">
    <property type="entry name" value="DEAH_box_HrpA"/>
    <property type="match status" value="1"/>
</dbReference>
<evidence type="ECO:0000256" key="1">
    <source>
        <dbReference type="ARBA" id="ARBA00006611"/>
    </source>
</evidence>
<dbReference type="Pfam" id="PF05157">
    <property type="entry name" value="MshEN"/>
    <property type="match status" value="1"/>
</dbReference>
<evidence type="ECO:0000259" key="6">
    <source>
        <dbReference type="PROSITE" id="PS51192"/>
    </source>
</evidence>
<evidence type="ECO:0000256" key="3">
    <source>
        <dbReference type="ARBA" id="ARBA00022801"/>
    </source>
</evidence>
<evidence type="ECO:0000313" key="9">
    <source>
        <dbReference type="Proteomes" id="UP000050490"/>
    </source>
</evidence>
<dbReference type="Pfam" id="PF04408">
    <property type="entry name" value="WHD_HA2"/>
    <property type="match status" value="1"/>
</dbReference>
<dbReference type="InterPro" id="IPR010222">
    <property type="entry name" value="RNA_helicase_HrpA"/>
</dbReference>
<dbReference type="PROSITE" id="PS51194">
    <property type="entry name" value="HELICASE_CTER"/>
    <property type="match status" value="1"/>
</dbReference>
<dbReference type="Pfam" id="PF00271">
    <property type="entry name" value="Helicase_C"/>
    <property type="match status" value="1"/>
</dbReference>
<dbReference type="GO" id="GO:0003724">
    <property type="term" value="F:RNA helicase activity"/>
    <property type="evidence" value="ECO:0007669"/>
    <property type="project" value="InterPro"/>
</dbReference>
<dbReference type="FunFam" id="3.40.50.300:FF:000439">
    <property type="entry name" value="ATP-dependent RNA helicase HrpA"/>
    <property type="match status" value="1"/>
</dbReference>
<dbReference type="GO" id="GO:0005524">
    <property type="term" value="F:ATP binding"/>
    <property type="evidence" value="ECO:0007669"/>
    <property type="project" value="UniProtKB-KW"/>
</dbReference>
<organism evidence="8 9">
    <name type="scientific">Pseudomonas amygdali pv. eriobotryae</name>
    <dbReference type="NCBI Taxonomy" id="129137"/>
    <lineage>
        <taxon>Bacteria</taxon>
        <taxon>Pseudomonadati</taxon>
        <taxon>Pseudomonadota</taxon>
        <taxon>Gammaproteobacteria</taxon>
        <taxon>Pseudomonadales</taxon>
        <taxon>Pseudomonadaceae</taxon>
        <taxon>Pseudomonas</taxon>
        <taxon>Pseudomonas amygdali</taxon>
    </lineage>
</organism>
<keyword evidence="4" id="KW-0347">Helicase</keyword>
<dbReference type="SMART" id="SM00847">
    <property type="entry name" value="HA2"/>
    <property type="match status" value="1"/>
</dbReference>
<dbReference type="InterPro" id="IPR027417">
    <property type="entry name" value="P-loop_NTPase"/>
</dbReference>
<dbReference type="Pfam" id="PF00437">
    <property type="entry name" value="T2SSE"/>
    <property type="match status" value="1"/>
</dbReference>
<dbReference type="InterPro" id="IPR007502">
    <property type="entry name" value="Helicase-assoc_dom"/>
</dbReference>
<dbReference type="SUPFAM" id="SSF52540">
    <property type="entry name" value="P-loop containing nucleoside triphosphate hydrolases"/>
    <property type="match status" value="2"/>
</dbReference>
<dbReference type="InterPro" id="IPR003593">
    <property type="entry name" value="AAA+_ATPase"/>
</dbReference>
<dbReference type="Gene3D" id="3.30.300.160">
    <property type="entry name" value="Type II secretion system, protein E, N-terminal domain"/>
    <property type="match status" value="1"/>
</dbReference>
<protein>
    <submittedName>
        <fullName evidence="8">Proteinral secretion pathway protein E</fullName>
    </submittedName>
</protein>